<gene>
    <name evidence="1" type="ORF">CLV97_10145</name>
</gene>
<keyword evidence="2" id="KW-1185">Reference proteome</keyword>
<dbReference type="RefSeq" id="WP_106343514.1">
    <property type="nucleotide sequence ID" value="NZ_PVNE01000001.1"/>
</dbReference>
<dbReference type="AlphaFoldDB" id="A0A2T0LJA2"/>
<accession>A0A2T0LJA2</accession>
<evidence type="ECO:0000313" key="2">
    <source>
        <dbReference type="Proteomes" id="UP000237797"/>
    </source>
</evidence>
<comment type="caution">
    <text evidence="1">The sequence shown here is derived from an EMBL/GenBank/DDBJ whole genome shotgun (WGS) entry which is preliminary data.</text>
</comment>
<dbReference type="Proteomes" id="UP000237797">
    <property type="component" value="Unassembled WGS sequence"/>
</dbReference>
<organism evidence="1 2">
    <name type="scientific">Planifilum fimeticola</name>
    <dbReference type="NCBI Taxonomy" id="201975"/>
    <lineage>
        <taxon>Bacteria</taxon>
        <taxon>Bacillati</taxon>
        <taxon>Bacillota</taxon>
        <taxon>Bacilli</taxon>
        <taxon>Bacillales</taxon>
        <taxon>Thermoactinomycetaceae</taxon>
        <taxon>Planifilum</taxon>
    </lineage>
</organism>
<proteinExistence type="predicted"/>
<evidence type="ECO:0000313" key="1">
    <source>
        <dbReference type="EMBL" id="PRX42557.1"/>
    </source>
</evidence>
<protein>
    <submittedName>
        <fullName evidence="1">Uncharacterized protein</fullName>
    </submittedName>
</protein>
<sequence length="63" mass="6916">MASKSQEILKEVVQHLAGQVGAQVTISIDISAYFPDGVSDDVVRTVTENCRTLKFKISGFEEE</sequence>
<dbReference type="OrthoDB" id="9757917at2"/>
<reference evidence="1 2" key="1">
    <citation type="submission" date="2018-03" db="EMBL/GenBank/DDBJ databases">
        <title>Genomic Encyclopedia of Archaeal and Bacterial Type Strains, Phase II (KMG-II): from individual species to whole genera.</title>
        <authorList>
            <person name="Goeker M."/>
        </authorList>
    </citation>
    <scope>NUCLEOTIDE SEQUENCE [LARGE SCALE GENOMIC DNA]</scope>
    <source>
        <strain evidence="1 2">DSM 44946</strain>
    </source>
</reference>
<dbReference type="EMBL" id="PVNE01000001">
    <property type="protein sequence ID" value="PRX42557.1"/>
    <property type="molecule type" value="Genomic_DNA"/>
</dbReference>
<name>A0A2T0LJA2_9BACL</name>